<accession>A0A4R9K9H3</accession>
<dbReference type="Proteomes" id="UP000297762">
    <property type="component" value="Unassembled WGS sequence"/>
</dbReference>
<proteinExistence type="predicted"/>
<name>A0A4R9K9H3_9LEPT</name>
<evidence type="ECO:0000313" key="3">
    <source>
        <dbReference type="EMBL" id="TGL62090.1"/>
    </source>
</evidence>
<keyword evidence="1" id="KW-0175">Coiled coil</keyword>
<evidence type="ECO:0000256" key="1">
    <source>
        <dbReference type="SAM" id="Coils"/>
    </source>
</evidence>
<dbReference type="EMBL" id="RQGF01000018">
    <property type="protein sequence ID" value="TGL62090.1"/>
    <property type="molecule type" value="Genomic_DNA"/>
</dbReference>
<feature type="non-terminal residue" evidence="3">
    <location>
        <position position="1"/>
    </location>
</feature>
<protein>
    <submittedName>
        <fullName evidence="3">Uncharacterized protein</fullName>
    </submittedName>
</protein>
<comment type="caution">
    <text evidence="3">The sequence shown here is derived from an EMBL/GenBank/DDBJ whole genome shotgun (WGS) entry which is preliminary data.</text>
</comment>
<feature type="coiled-coil region" evidence="1">
    <location>
        <begin position="125"/>
        <end position="155"/>
    </location>
</feature>
<evidence type="ECO:0000313" key="5">
    <source>
        <dbReference type="Proteomes" id="UP000297762"/>
    </source>
</evidence>
<reference evidence="3" key="1">
    <citation type="journal article" date="2019" name="PLoS Negl. Trop. Dis.">
        <title>Revisiting the worldwide diversity of Leptospira species in the environment.</title>
        <authorList>
            <person name="Vincent A.T."/>
            <person name="Schiettekatte O."/>
            <person name="Bourhy P."/>
            <person name="Veyrier F.J."/>
            <person name="Picardeau M."/>
        </authorList>
    </citation>
    <scope>NUCLEOTIDE SEQUENCE [LARGE SCALE GENOMIC DNA]</scope>
    <source>
        <strain evidence="3">201702455</strain>
    </source>
</reference>
<evidence type="ECO:0000313" key="4">
    <source>
        <dbReference type="EMBL" id="TGL63974.1"/>
    </source>
</evidence>
<feature type="region of interest" description="Disordered" evidence="2">
    <location>
        <begin position="97"/>
        <end position="119"/>
    </location>
</feature>
<keyword evidence="5" id="KW-1185">Reference proteome</keyword>
<sequence>DSQNSLHDDDVRSANGLLSSSGIYSTQELELRIAQAELKVLQDNQTRAQSVYDYAVANVGNKTAAGLQTEVETLKADFIAKQNAYLSLLAELNGSGASSTYSQPGLDPTSTTNVGTNPGSGTSILSDLEVANKALEEKRKALELARAELTNSQAAYDSTVKMQVLI</sequence>
<gene>
    <name evidence="4" type="ORF">EHQ64_04130</name>
    <name evidence="3" type="ORF">EHQ64_08850</name>
</gene>
<organism evidence="3 5">
    <name type="scientific">Leptospira sarikeiensis</name>
    <dbReference type="NCBI Taxonomy" id="2484943"/>
    <lineage>
        <taxon>Bacteria</taxon>
        <taxon>Pseudomonadati</taxon>
        <taxon>Spirochaetota</taxon>
        <taxon>Spirochaetia</taxon>
        <taxon>Leptospirales</taxon>
        <taxon>Leptospiraceae</taxon>
        <taxon>Leptospira</taxon>
    </lineage>
</organism>
<feature type="non-terminal residue" evidence="3">
    <location>
        <position position="166"/>
    </location>
</feature>
<evidence type="ECO:0000256" key="2">
    <source>
        <dbReference type="SAM" id="MobiDB-lite"/>
    </source>
</evidence>
<dbReference type="EMBL" id="RQGF01000010">
    <property type="protein sequence ID" value="TGL63974.1"/>
    <property type="molecule type" value="Genomic_DNA"/>
</dbReference>
<dbReference type="RefSeq" id="WP_135648250.1">
    <property type="nucleotide sequence ID" value="NZ_RQGF01000010.1"/>
</dbReference>
<dbReference type="AlphaFoldDB" id="A0A4R9K9H3"/>